<dbReference type="RefSeq" id="XP_020107965.1">
    <property type="nucleotide sequence ID" value="XM_020252376.1"/>
</dbReference>
<feature type="transmembrane region" description="Helical" evidence="1">
    <location>
        <begin position="93"/>
        <end position="111"/>
    </location>
</feature>
<evidence type="ECO:0000256" key="1">
    <source>
        <dbReference type="SAM" id="Phobius"/>
    </source>
</evidence>
<dbReference type="GeneID" id="109723882"/>
<gene>
    <name evidence="3" type="primary">LOC109723882</name>
</gene>
<accession>A0A6P5GR77</accession>
<feature type="transmembrane region" description="Helical" evidence="1">
    <location>
        <begin position="33"/>
        <end position="53"/>
    </location>
</feature>
<feature type="transmembrane region" description="Helical" evidence="1">
    <location>
        <begin position="59"/>
        <end position="81"/>
    </location>
</feature>
<proteinExistence type="predicted"/>
<organism evidence="2 3">
    <name type="scientific">Ananas comosus</name>
    <name type="common">Pineapple</name>
    <name type="synonym">Ananas ananas</name>
    <dbReference type="NCBI Taxonomy" id="4615"/>
    <lineage>
        <taxon>Eukaryota</taxon>
        <taxon>Viridiplantae</taxon>
        <taxon>Streptophyta</taxon>
        <taxon>Embryophyta</taxon>
        <taxon>Tracheophyta</taxon>
        <taxon>Spermatophyta</taxon>
        <taxon>Magnoliopsida</taxon>
        <taxon>Liliopsida</taxon>
        <taxon>Poales</taxon>
        <taxon>Bromeliaceae</taxon>
        <taxon>Bromelioideae</taxon>
        <taxon>Ananas</taxon>
    </lineage>
</organism>
<evidence type="ECO:0000313" key="2">
    <source>
        <dbReference type="Proteomes" id="UP000515123"/>
    </source>
</evidence>
<evidence type="ECO:0000313" key="3">
    <source>
        <dbReference type="RefSeq" id="XP_020107965.1"/>
    </source>
</evidence>
<keyword evidence="1" id="KW-0472">Membrane</keyword>
<reference evidence="2" key="1">
    <citation type="journal article" date="2015" name="Nat. Genet.">
        <title>The pineapple genome and the evolution of CAM photosynthesis.</title>
        <authorList>
            <person name="Ming R."/>
            <person name="VanBuren R."/>
            <person name="Wai C.M."/>
            <person name="Tang H."/>
            <person name="Schatz M.C."/>
            <person name="Bowers J.E."/>
            <person name="Lyons E."/>
            <person name="Wang M.L."/>
            <person name="Chen J."/>
            <person name="Biggers E."/>
            <person name="Zhang J."/>
            <person name="Huang L."/>
            <person name="Zhang L."/>
            <person name="Miao W."/>
            <person name="Zhang J."/>
            <person name="Ye Z."/>
            <person name="Miao C."/>
            <person name="Lin Z."/>
            <person name="Wang H."/>
            <person name="Zhou H."/>
            <person name="Yim W.C."/>
            <person name="Priest H.D."/>
            <person name="Zheng C."/>
            <person name="Woodhouse M."/>
            <person name="Edger P.P."/>
            <person name="Guyot R."/>
            <person name="Guo H.B."/>
            <person name="Guo H."/>
            <person name="Zheng G."/>
            <person name="Singh R."/>
            <person name="Sharma A."/>
            <person name="Min X."/>
            <person name="Zheng Y."/>
            <person name="Lee H."/>
            <person name="Gurtowski J."/>
            <person name="Sedlazeck F.J."/>
            <person name="Harkess A."/>
            <person name="McKain M.R."/>
            <person name="Liao Z."/>
            <person name="Fang J."/>
            <person name="Liu J."/>
            <person name="Zhang X."/>
            <person name="Zhang Q."/>
            <person name="Hu W."/>
            <person name="Qin Y."/>
            <person name="Wang K."/>
            <person name="Chen L.Y."/>
            <person name="Shirley N."/>
            <person name="Lin Y.R."/>
            <person name="Liu L.Y."/>
            <person name="Hernandez A.G."/>
            <person name="Wright C.L."/>
            <person name="Bulone V."/>
            <person name="Tuskan G.A."/>
            <person name="Heath K."/>
            <person name="Zee F."/>
            <person name="Moore P.H."/>
            <person name="Sunkar R."/>
            <person name="Leebens-Mack J.H."/>
            <person name="Mockler T."/>
            <person name="Bennetzen J.L."/>
            <person name="Freeling M."/>
            <person name="Sankoff D."/>
            <person name="Paterson A.H."/>
            <person name="Zhu X."/>
            <person name="Yang X."/>
            <person name="Smith J.A."/>
            <person name="Cushman J.C."/>
            <person name="Paull R.E."/>
            <person name="Yu Q."/>
        </authorList>
    </citation>
    <scope>NUCLEOTIDE SEQUENCE [LARGE SCALE GENOMIC DNA]</scope>
    <source>
        <strain evidence="2">cv. F153</strain>
    </source>
</reference>
<dbReference type="Proteomes" id="UP000515123">
    <property type="component" value="Linkage group 18"/>
</dbReference>
<keyword evidence="1" id="KW-0812">Transmembrane</keyword>
<keyword evidence="1" id="KW-1133">Transmembrane helix</keyword>
<reference evidence="3" key="2">
    <citation type="submission" date="2025-08" db="UniProtKB">
        <authorList>
            <consortium name="RefSeq"/>
        </authorList>
    </citation>
    <scope>IDENTIFICATION</scope>
    <source>
        <tissue evidence="3">Leaf</tissue>
    </source>
</reference>
<name>A0A6P5GR77_ANACO</name>
<dbReference type="AlphaFoldDB" id="A0A6P5GR77"/>
<protein>
    <submittedName>
        <fullName evidence="3">Uncharacterized protein LOC109723882</fullName>
    </submittedName>
</protein>
<sequence>MYLRGSSRKHRRLLHSSSWSLPQQKSKRVRSRLGLGLGLGYYESFSLSLSLSLSLSSFVVLGVGEMAMGAAPVAGSGLSKFLSPRRRIQSTDIAAAASWTVAAATTALWLIQPFDWLKKKLFEKPEEEK</sequence>
<keyword evidence="2" id="KW-1185">Reference proteome</keyword>